<keyword evidence="2" id="KW-1185">Reference proteome</keyword>
<evidence type="ECO:0000313" key="1">
    <source>
        <dbReference type="EMBL" id="ABC28718.1"/>
    </source>
</evidence>
<gene>
    <name evidence="1" type="ordered locus">HCH_01881</name>
</gene>
<dbReference type="Proteomes" id="UP000000238">
    <property type="component" value="Chromosome"/>
</dbReference>
<protein>
    <submittedName>
        <fullName evidence="1">Uncharacterized protein</fullName>
    </submittedName>
</protein>
<name>Q2SKV6_HAHCH</name>
<accession>Q2SKV6</accession>
<reference evidence="1 2" key="1">
    <citation type="journal article" date="2005" name="Nucleic Acids Res.">
        <title>Genomic blueprint of Hahella chejuensis, a marine microbe producing an algicidal agent.</title>
        <authorList>
            <person name="Jeong H."/>
            <person name="Yim J.H."/>
            <person name="Lee C."/>
            <person name="Choi S.-H."/>
            <person name="Park Y.K."/>
            <person name="Yoon S.H."/>
            <person name="Hur C.-G."/>
            <person name="Kang H.-Y."/>
            <person name="Kim D."/>
            <person name="Lee H.H."/>
            <person name="Park K.H."/>
            <person name="Park S.-H."/>
            <person name="Park H.-S."/>
            <person name="Lee H.K."/>
            <person name="Oh T.K."/>
            <person name="Kim J.F."/>
        </authorList>
    </citation>
    <scope>NUCLEOTIDE SEQUENCE [LARGE SCALE GENOMIC DNA]</scope>
    <source>
        <strain evidence="1 2">KCTC 2396</strain>
    </source>
</reference>
<dbReference type="OrthoDB" id="9868326at2"/>
<dbReference type="RefSeq" id="WP_011395789.1">
    <property type="nucleotide sequence ID" value="NC_007645.1"/>
</dbReference>
<proteinExistence type="predicted"/>
<organism evidence="1 2">
    <name type="scientific">Hahella chejuensis (strain KCTC 2396)</name>
    <dbReference type="NCBI Taxonomy" id="349521"/>
    <lineage>
        <taxon>Bacteria</taxon>
        <taxon>Pseudomonadati</taxon>
        <taxon>Pseudomonadota</taxon>
        <taxon>Gammaproteobacteria</taxon>
        <taxon>Oceanospirillales</taxon>
        <taxon>Hahellaceae</taxon>
        <taxon>Hahella</taxon>
    </lineage>
</organism>
<dbReference type="HOGENOM" id="CLU_2522913_0_0_6"/>
<sequence length="84" mass="9651">MSRIQSVKDRLQDTTEKSLIRLESIHTSIAEKPLLALGKIQPFEGVAHQARVLQQNMIHKTYRGIRDLTEMQGQIADQFIRLIP</sequence>
<dbReference type="KEGG" id="hch:HCH_01881"/>
<dbReference type="EMBL" id="CP000155">
    <property type="protein sequence ID" value="ABC28718.1"/>
    <property type="molecule type" value="Genomic_DNA"/>
</dbReference>
<evidence type="ECO:0000313" key="2">
    <source>
        <dbReference type="Proteomes" id="UP000000238"/>
    </source>
</evidence>
<dbReference type="AlphaFoldDB" id="Q2SKV6"/>